<comment type="subcellular location">
    <subcellularLocation>
        <location evidence="1">Mitochondrion</location>
    </subcellularLocation>
</comment>
<dbReference type="InterPro" id="IPR006222">
    <property type="entry name" value="GCVT_N"/>
</dbReference>
<dbReference type="GO" id="GO:0016740">
    <property type="term" value="F:transferase activity"/>
    <property type="evidence" value="ECO:0007669"/>
    <property type="project" value="UniProtKB-KW"/>
</dbReference>
<dbReference type="SUPFAM" id="SSF103025">
    <property type="entry name" value="Folate-binding domain"/>
    <property type="match status" value="1"/>
</dbReference>
<evidence type="ECO:0000313" key="7">
    <source>
        <dbReference type="Proteomes" id="UP000036403"/>
    </source>
</evidence>
<evidence type="ECO:0000256" key="2">
    <source>
        <dbReference type="ARBA" id="ARBA00022946"/>
    </source>
</evidence>
<dbReference type="EMBL" id="LBMM01000330">
    <property type="protein sequence ID" value="KMR00778.1"/>
    <property type="molecule type" value="Genomic_DNA"/>
</dbReference>
<keyword evidence="7" id="KW-1185">Reference proteome</keyword>
<evidence type="ECO:0000256" key="3">
    <source>
        <dbReference type="ARBA" id="ARBA00023128"/>
    </source>
</evidence>
<dbReference type="PaxDb" id="67767-A0A0J7P269"/>
<dbReference type="AlphaFoldDB" id="A0A0J7P269"/>
<sequence length="375" mass="42911">MSATMTIRVNRFAFHVCKRNKGIGSHQRYAIRQNSDQVDGKILERLNDRSILRVSGNETSSFLQGLITNDMKHLSEGASNIYTLFLNIKGRVMYDAIVYKSEESNMYYVECDSQIVESLQRHLQLYRVRRKIDIKHIGDKINVWSMFDSTRRFDNSTAVNENGKRKLEGMIFPCGTLNSKASKFVDNIMIYEDPRLPDLGLRILAESQIGKHEIIKHLDSNVVSSSKSAGNYKAFRYKLGIGEGIHDLPPEKALPLEINCDYLHGVSFHKGCYVGQELTARTYHTGVVRKRLMPLVFDNIPDKPLAYDEKILDESDKVVGKFRGYIDKYGLGLMRINESLGARRLNVSGINIRVVKPAWWPQEFQKETISVKDIK</sequence>
<name>A0A0J7P269_LASNI</name>
<protein>
    <submittedName>
        <fullName evidence="6">Transferase caf17 mitochondrial-like protein</fullName>
    </submittedName>
</protein>
<feature type="domain" description="GCVT N-terminal" evidence="4">
    <location>
        <begin position="52"/>
        <end position="137"/>
    </location>
</feature>
<dbReference type="OrthoDB" id="191995at2759"/>
<evidence type="ECO:0000313" key="6">
    <source>
        <dbReference type="EMBL" id="KMR00778.1"/>
    </source>
</evidence>
<dbReference type="Pfam" id="PF25455">
    <property type="entry name" value="Beta-barrel_CAF17_C"/>
    <property type="match status" value="1"/>
</dbReference>
<dbReference type="Proteomes" id="UP000036403">
    <property type="component" value="Unassembled WGS sequence"/>
</dbReference>
<dbReference type="InterPro" id="IPR045179">
    <property type="entry name" value="YgfZ/GcvT"/>
</dbReference>
<dbReference type="STRING" id="67767.A0A0J7P269"/>
<dbReference type="PANTHER" id="PTHR22602:SF0">
    <property type="entry name" value="TRANSFERASE CAF17, MITOCHONDRIAL-RELATED"/>
    <property type="match status" value="1"/>
</dbReference>
<evidence type="ECO:0000259" key="5">
    <source>
        <dbReference type="Pfam" id="PF25455"/>
    </source>
</evidence>
<evidence type="ECO:0000259" key="4">
    <source>
        <dbReference type="Pfam" id="PF01571"/>
    </source>
</evidence>
<keyword evidence="2" id="KW-0809">Transit peptide</keyword>
<dbReference type="GO" id="GO:0016226">
    <property type="term" value="P:iron-sulfur cluster assembly"/>
    <property type="evidence" value="ECO:0007669"/>
    <property type="project" value="TreeGrafter"/>
</dbReference>
<organism evidence="6 7">
    <name type="scientific">Lasius niger</name>
    <name type="common">Black garden ant</name>
    <dbReference type="NCBI Taxonomy" id="67767"/>
    <lineage>
        <taxon>Eukaryota</taxon>
        <taxon>Metazoa</taxon>
        <taxon>Ecdysozoa</taxon>
        <taxon>Arthropoda</taxon>
        <taxon>Hexapoda</taxon>
        <taxon>Insecta</taxon>
        <taxon>Pterygota</taxon>
        <taxon>Neoptera</taxon>
        <taxon>Endopterygota</taxon>
        <taxon>Hymenoptera</taxon>
        <taxon>Apocrita</taxon>
        <taxon>Aculeata</taxon>
        <taxon>Formicoidea</taxon>
        <taxon>Formicidae</taxon>
        <taxon>Formicinae</taxon>
        <taxon>Lasius</taxon>
        <taxon>Lasius</taxon>
    </lineage>
</organism>
<dbReference type="GO" id="GO:0005759">
    <property type="term" value="C:mitochondrial matrix"/>
    <property type="evidence" value="ECO:0007669"/>
    <property type="project" value="TreeGrafter"/>
</dbReference>
<dbReference type="PANTHER" id="PTHR22602">
    <property type="entry name" value="TRANSFERASE CAF17, MITOCHONDRIAL-RELATED"/>
    <property type="match status" value="1"/>
</dbReference>
<feature type="domain" description="CAF17 C-terminal" evidence="5">
    <location>
        <begin position="289"/>
        <end position="362"/>
    </location>
</feature>
<dbReference type="Pfam" id="PF01571">
    <property type="entry name" value="GCV_T"/>
    <property type="match status" value="1"/>
</dbReference>
<proteinExistence type="predicted"/>
<accession>A0A0J7P269</accession>
<dbReference type="NCBIfam" id="TIGR03317">
    <property type="entry name" value="ygfZ_signature"/>
    <property type="match status" value="1"/>
</dbReference>
<evidence type="ECO:0000256" key="1">
    <source>
        <dbReference type="ARBA" id="ARBA00004173"/>
    </source>
</evidence>
<comment type="caution">
    <text evidence="6">The sequence shown here is derived from an EMBL/GenBank/DDBJ whole genome shotgun (WGS) entry which is preliminary data.</text>
</comment>
<dbReference type="Gene3D" id="3.30.1360.120">
    <property type="entry name" value="Probable tRNA modification gtpase trme, domain 1"/>
    <property type="match status" value="1"/>
</dbReference>
<keyword evidence="6" id="KW-0808">Transferase</keyword>
<dbReference type="InterPro" id="IPR057460">
    <property type="entry name" value="CAF17_C"/>
</dbReference>
<dbReference type="InterPro" id="IPR017703">
    <property type="entry name" value="YgfZ/GCV_T_CS"/>
</dbReference>
<reference evidence="6 7" key="1">
    <citation type="submission" date="2015-04" db="EMBL/GenBank/DDBJ databases">
        <title>Lasius niger genome sequencing.</title>
        <authorList>
            <person name="Konorov E.A."/>
            <person name="Nikitin M.A."/>
            <person name="Kirill M.V."/>
            <person name="Chang P."/>
        </authorList>
    </citation>
    <scope>NUCLEOTIDE SEQUENCE [LARGE SCALE GENOMIC DNA]</scope>
    <source>
        <tissue evidence="6">Whole</tissue>
    </source>
</reference>
<keyword evidence="3" id="KW-0496">Mitochondrion</keyword>
<gene>
    <name evidence="6" type="ORF">RF55_1013</name>
</gene>
<dbReference type="InterPro" id="IPR027266">
    <property type="entry name" value="TrmE/GcvT-like"/>
</dbReference>